<evidence type="ECO:0000313" key="11">
    <source>
        <dbReference type="EMBL" id="UYF44110.1"/>
    </source>
</evidence>
<dbReference type="CDD" id="cd04724">
    <property type="entry name" value="Tryptophan_synthase_alpha"/>
    <property type="match status" value="1"/>
</dbReference>
<feature type="active site" description="Proton acceptor" evidence="8">
    <location>
        <position position="45"/>
    </location>
</feature>
<evidence type="ECO:0000256" key="1">
    <source>
        <dbReference type="ARBA" id="ARBA00004733"/>
    </source>
</evidence>
<name>A0A1V9VCL2_9BACT</name>
<keyword evidence="3 8" id="KW-0028">Amino-acid biosynthesis</keyword>
<comment type="subunit">
    <text evidence="2 8">Tetramer of two alpha and two beta chains.</text>
</comment>
<dbReference type="RefSeq" id="WP_066153395.1">
    <property type="nucleotide sequence ID" value="NZ_CP026656.1"/>
</dbReference>
<reference evidence="10 12" key="1">
    <citation type="submission" date="2017-04" db="EMBL/GenBank/DDBJ databases">
        <title>Accumulation and expression of multiple antibiotic resistance genes in Arcobacter cryaerophilus that thrives in sewage.</title>
        <authorList>
            <person name="Millar J.A."/>
            <person name="Raghavan R."/>
        </authorList>
    </citation>
    <scope>NUCLEOTIDE SEQUENCE [LARGE SCALE GENOMIC DNA]</scope>
    <source>
        <strain evidence="10 12">AZT-1</strain>
    </source>
</reference>
<evidence type="ECO:0000256" key="3">
    <source>
        <dbReference type="ARBA" id="ARBA00022605"/>
    </source>
</evidence>
<dbReference type="UniPathway" id="UPA00035">
    <property type="reaction ID" value="UER00044"/>
</dbReference>
<accession>A0A1V9VCL2</accession>
<evidence type="ECO:0000256" key="9">
    <source>
        <dbReference type="RuleBase" id="RU003662"/>
    </source>
</evidence>
<dbReference type="InterPro" id="IPR011060">
    <property type="entry name" value="RibuloseP-bd_barrel"/>
</dbReference>
<proteinExistence type="inferred from homology"/>
<comment type="catalytic activity">
    <reaction evidence="7 8">
        <text>(1S,2R)-1-C-(indol-3-yl)glycerol 3-phosphate + L-serine = D-glyceraldehyde 3-phosphate + L-tryptophan + H2O</text>
        <dbReference type="Rhea" id="RHEA:10532"/>
        <dbReference type="ChEBI" id="CHEBI:15377"/>
        <dbReference type="ChEBI" id="CHEBI:33384"/>
        <dbReference type="ChEBI" id="CHEBI:57912"/>
        <dbReference type="ChEBI" id="CHEBI:58866"/>
        <dbReference type="ChEBI" id="CHEBI:59776"/>
        <dbReference type="EC" id="4.2.1.20"/>
    </reaction>
</comment>
<evidence type="ECO:0000256" key="8">
    <source>
        <dbReference type="HAMAP-Rule" id="MF_00131"/>
    </source>
</evidence>
<dbReference type="InterPro" id="IPR002028">
    <property type="entry name" value="Trp_synthase_suA"/>
</dbReference>
<comment type="similarity">
    <text evidence="8 9">Belongs to the TrpA family.</text>
</comment>
<evidence type="ECO:0000313" key="10">
    <source>
        <dbReference type="EMBL" id="OQR41548.1"/>
    </source>
</evidence>
<dbReference type="Gene3D" id="3.20.20.70">
    <property type="entry name" value="Aldolase class I"/>
    <property type="match status" value="1"/>
</dbReference>
<dbReference type="EMBL" id="LNTC01000047">
    <property type="protein sequence ID" value="OQR41548.1"/>
    <property type="molecule type" value="Genomic_DNA"/>
</dbReference>
<evidence type="ECO:0000256" key="7">
    <source>
        <dbReference type="ARBA" id="ARBA00049047"/>
    </source>
</evidence>
<dbReference type="InterPro" id="IPR013785">
    <property type="entry name" value="Aldolase_TIM"/>
</dbReference>
<comment type="pathway">
    <text evidence="1 8">Amino-acid biosynthesis; L-tryptophan biosynthesis; L-tryptophan from chorismate: step 5/5.</text>
</comment>
<reference evidence="11" key="2">
    <citation type="journal article" date="2022" name="Front. Microbiol.">
        <title>Species classification and novel plasmid identifications in Arcobacter cryaerophilus and Arcobacter cryaerophilus-like organisms.</title>
        <authorList>
            <person name="Zhou G."/>
            <person name="Wang M."/>
            <person name="Wang H."/>
            <person name="Chen X."/>
            <person name="Gu Y."/>
            <person name="Shao Z."/>
            <person name="Zhang J."/>
            <person name="Zhang M."/>
        </authorList>
    </citation>
    <scope>NUCLEOTIDE SEQUENCE</scope>
    <source>
        <strain evidence="11">ICDCAC48</strain>
    </source>
</reference>
<evidence type="ECO:0000256" key="5">
    <source>
        <dbReference type="ARBA" id="ARBA00023141"/>
    </source>
</evidence>
<dbReference type="SUPFAM" id="SSF51366">
    <property type="entry name" value="Ribulose-phoshate binding barrel"/>
    <property type="match status" value="1"/>
</dbReference>
<dbReference type="AlphaFoldDB" id="A0A1V9VCL2"/>
<dbReference type="SMR" id="A0A1V9VCL2"/>
<dbReference type="EC" id="4.2.1.20" evidence="8"/>
<keyword evidence="6 8" id="KW-0456">Lyase</keyword>
<keyword evidence="4 8" id="KW-0822">Tryptophan biosynthesis</keyword>
<feature type="active site" description="Proton acceptor" evidence="8">
    <location>
        <position position="34"/>
    </location>
</feature>
<dbReference type="Proteomes" id="UP000192599">
    <property type="component" value="Unassembled WGS sequence"/>
</dbReference>
<organism evidence="10 12">
    <name type="scientific">Aliarcobacter cryaerophilus</name>
    <dbReference type="NCBI Taxonomy" id="28198"/>
    <lineage>
        <taxon>Bacteria</taxon>
        <taxon>Pseudomonadati</taxon>
        <taxon>Campylobacterota</taxon>
        <taxon>Epsilonproteobacteria</taxon>
        <taxon>Campylobacterales</taxon>
        <taxon>Arcobacteraceae</taxon>
        <taxon>Aliarcobacter</taxon>
    </lineage>
</organism>
<gene>
    <name evidence="8 11" type="primary">trpA</name>
    <name evidence="10" type="ORF">AS859_05070</name>
    <name evidence="11" type="ORF">NGX11_04020</name>
</gene>
<evidence type="ECO:0000256" key="2">
    <source>
        <dbReference type="ARBA" id="ARBA00011270"/>
    </source>
</evidence>
<dbReference type="InterPro" id="IPR018204">
    <property type="entry name" value="Trp_synthase_alpha_AS"/>
</dbReference>
<evidence type="ECO:0000256" key="6">
    <source>
        <dbReference type="ARBA" id="ARBA00023239"/>
    </source>
</evidence>
<dbReference type="PROSITE" id="PS00167">
    <property type="entry name" value="TRP_SYNTHASE_ALPHA"/>
    <property type="match status" value="1"/>
</dbReference>
<dbReference type="EMBL" id="CP099556">
    <property type="protein sequence ID" value="UYF44110.1"/>
    <property type="molecule type" value="Genomic_DNA"/>
</dbReference>
<comment type="function">
    <text evidence="8">The alpha subunit is responsible for the aldol cleavage of indoleglycerol phosphate to indole and glyceraldehyde 3-phosphate.</text>
</comment>
<dbReference type="PANTHER" id="PTHR43406">
    <property type="entry name" value="TRYPTOPHAN SYNTHASE, ALPHA CHAIN"/>
    <property type="match status" value="1"/>
</dbReference>
<evidence type="ECO:0000313" key="12">
    <source>
        <dbReference type="Proteomes" id="UP000192599"/>
    </source>
</evidence>
<dbReference type="GO" id="GO:0005829">
    <property type="term" value="C:cytosol"/>
    <property type="evidence" value="ECO:0007669"/>
    <property type="project" value="TreeGrafter"/>
</dbReference>
<keyword evidence="5 8" id="KW-0057">Aromatic amino acid biosynthesis</keyword>
<dbReference type="GO" id="GO:0004834">
    <property type="term" value="F:tryptophan synthase activity"/>
    <property type="evidence" value="ECO:0007669"/>
    <property type="project" value="UniProtKB-UniRule"/>
</dbReference>
<protein>
    <recommendedName>
        <fullName evidence="8">Tryptophan synthase alpha chain</fullName>
        <ecNumber evidence="8">4.2.1.20</ecNumber>
    </recommendedName>
</protein>
<sequence>MKKLVGYITTSLPSNNFTVDLAYSLKDSGVDILELGVPFSDPVAEGPIIEKANLLALKNGFKINDLFEVSSKIAKDIDTLWMGYMNPFYHYGLENFLKKAEEFGVSGTVIPDLPYEMSQKYEPIFKKYNKSNITFVAPTTPKERIKTLVENSSKFIYMVAYAGITGSGREEDLSQIIENIREYSQTPLYIGFGIDEKTCKEKSKNLDGVIVGSAFVKHLLDDSLNNNEKIKKISSIAKEIKQKINE</sequence>
<dbReference type="NCBIfam" id="TIGR00262">
    <property type="entry name" value="trpA"/>
    <property type="match status" value="1"/>
</dbReference>
<dbReference type="Pfam" id="PF00290">
    <property type="entry name" value="Trp_syntA"/>
    <property type="match status" value="1"/>
</dbReference>
<dbReference type="Proteomes" id="UP001164100">
    <property type="component" value="Chromosome"/>
</dbReference>
<dbReference type="HAMAP" id="MF_00131">
    <property type="entry name" value="Trp_synth_alpha"/>
    <property type="match status" value="1"/>
</dbReference>
<evidence type="ECO:0000256" key="4">
    <source>
        <dbReference type="ARBA" id="ARBA00022822"/>
    </source>
</evidence>
<dbReference type="PANTHER" id="PTHR43406:SF1">
    <property type="entry name" value="TRYPTOPHAN SYNTHASE ALPHA CHAIN, CHLOROPLASTIC"/>
    <property type="match status" value="1"/>
</dbReference>